<gene>
    <name evidence="4" type="ORF">SAMN02745751_01409</name>
</gene>
<proteinExistence type="predicted"/>
<evidence type="ECO:0000256" key="2">
    <source>
        <dbReference type="PIRSR" id="PIRSR005962-1"/>
    </source>
</evidence>
<keyword evidence="2" id="KW-0479">Metal-binding</keyword>
<organism evidence="4 5">
    <name type="scientific">Dethiosulfatibacter aminovorans DSM 17477</name>
    <dbReference type="NCBI Taxonomy" id="1121476"/>
    <lineage>
        <taxon>Bacteria</taxon>
        <taxon>Bacillati</taxon>
        <taxon>Bacillota</taxon>
        <taxon>Tissierellia</taxon>
        <taxon>Dethiosulfatibacter</taxon>
    </lineage>
</organism>
<feature type="domain" description="Peptidase M20 dimerisation" evidence="3">
    <location>
        <begin position="184"/>
        <end position="281"/>
    </location>
</feature>
<dbReference type="GO" id="GO:0046872">
    <property type="term" value="F:metal ion binding"/>
    <property type="evidence" value="ECO:0007669"/>
    <property type="project" value="UniProtKB-KW"/>
</dbReference>
<dbReference type="STRING" id="1121476.SAMN02745751_01409"/>
<dbReference type="Pfam" id="PF07687">
    <property type="entry name" value="M20_dimer"/>
    <property type="match status" value="1"/>
</dbReference>
<evidence type="ECO:0000256" key="1">
    <source>
        <dbReference type="ARBA" id="ARBA00022801"/>
    </source>
</evidence>
<name>A0A1M6FAC1_9FIRM</name>
<keyword evidence="2" id="KW-0464">Manganese</keyword>
<dbReference type="Gene3D" id="3.30.70.360">
    <property type="match status" value="1"/>
</dbReference>
<dbReference type="AlphaFoldDB" id="A0A1M6FAC1"/>
<dbReference type="InterPro" id="IPR036264">
    <property type="entry name" value="Bact_exopeptidase_dim_dom"/>
</dbReference>
<dbReference type="GO" id="GO:0050118">
    <property type="term" value="F:N-acetyldiaminopimelate deacetylase activity"/>
    <property type="evidence" value="ECO:0007669"/>
    <property type="project" value="UniProtKB-ARBA"/>
</dbReference>
<protein>
    <submittedName>
        <fullName evidence="4">Amidohydrolase</fullName>
    </submittedName>
</protein>
<dbReference type="EMBL" id="FQZL01000008">
    <property type="protein sequence ID" value="SHI94622.1"/>
    <property type="molecule type" value="Genomic_DNA"/>
</dbReference>
<dbReference type="OrthoDB" id="9776731at2"/>
<dbReference type="SUPFAM" id="SSF55031">
    <property type="entry name" value="Bacterial exopeptidase dimerisation domain"/>
    <property type="match status" value="1"/>
</dbReference>
<dbReference type="InterPro" id="IPR002933">
    <property type="entry name" value="Peptidase_M20"/>
</dbReference>
<feature type="binding site" evidence="2">
    <location>
        <position position="104"/>
    </location>
    <ligand>
        <name>Mn(2+)</name>
        <dbReference type="ChEBI" id="CHEBI:29035"/>
        <label>2</label>
    </ligand>
</feature>
<feature type="binding site" evidence="2">
    <location>
        <position position="102"/>
    </location>
    <ligand>
        <name>Mn(2+)</name>
        <dbReference type="ChEBI" id="CHEBI:29035"/>
        <label>2</label>
    </ligand>
</feature>
<dbReference type="PANTHER" id="PTHR11014">
    <property type="entry name" value="PEPTIDASE M20 FAMILY MEMBER"/>
    <property type="match status" value="1"/>
</dbReference>
<accession>A0A1M6FAC1</accession>
<dbReference type="RefSeq" id="WP_073048877.1">
    <property type="nucleotide sequence ID" value="NZ_FQZL01000008.1"/>
</dbReference>
<dbReference type="PANTHER" id="PTHR11014:SF63">
    <property type="entry name" value="METALLOPEPTIDASE, PUTATIVE (AFU_ORTHOLOGUE AFUA_6G09600)-RELATED"/>
    <property type="match status" value="1"/>
</dbReference>
<dbReference type="GO" id="GO:0019877">
    <property type="term" value="P:diaminopimelate biosynthetic process"/>
    <property type="evidence" value="ECO:0007669"/>
    <property type="project" value="UniProtKB-ARBA"/>
</dbReference>
<dbReference type="CDD" id="cd03886">
    <property type="entry name" value="M20_Acy1"/>
    <property type="match status" value="1"/>
</dbReference>
<dbReference type="Proteomes" id="UP000184052">
    <property type="component" value="Unassembled WGS sequence"/>
</dbReference>
<dbReference type="InterPro" id="IPR011650">
    <property type="entry name" value="Peptidase_M20_dimer"/>
</dbReference>
<dbReference type="SUPFAM" id="SSF53187">
    <property type="entry name" value="Zn-dependent exopeptidases"/>
    <property type="match status" value="1"/>
</dbReference>
<dbReference type="Pfam" id="PF01546">
    <property type="entry name" value="Peptidase_M20"/>
    <property type="match status" value="1"/>
</dbReference>
<comment type="cofactor">
    <cofactor evidence="2">
        <name>Mn(2+)</name>
        <dbReference type="ChEBI" id="CHEBI:29035"/>
    </cofactor>
    <text evidence="2">The Mn(2+) ion enhances activity.</text>
</comment>
<dbReference type="FunFam" id="3.30.70.360:FF:000001">
    <property type="entry name" value="N-acetyldiaminopimelate deacetylase"/>
    <property type="match status" value="1"/>
</dbReference>
<sequence length="391" mass="42712">MDIRKTVDEMFHQLVEIRRDFHKYPELSGKEFRTGDKICEYLDSWGIEYERGIAKTGIVGIIRGKKGQGKTIGVRADIDALPIDEVADYDYCSVNEGVMHACGHDVHTTVLLGMGKILKDMDDEIEGNVKLFFQPAEEAIGGAERMIMEGCLENPKVDHAIGLHVMPNVPVGMVELKYGKMNANSGSVNITINGKSGHAAYPEKSIDAIVIAGQVITSLQTLVSRNTSPLTSVVLTFGKISGGTKSNIITDKVVLNGTLRALDTKSREDAKKRIKAIAEGVAAGMGGSADVVFNDGYIALINDDEVLVKIDETAKRLLGEEKIMYKEFPSMGGEDFSYFTDAIPSAFYHLGGGNVDKGIVEPLHNKNFRVDEECLRIGVLMQVESVLELLK</sequence>
<evidence type="ECO:0000313" key="5">
    <source>
        <dbReference type="Proteomes" id="UP000184052"/>
    </source>
</evidence>
<dbReference type="InterPro" id="IPR017439">
    <property type="entry name" value="Amidohydrolase"/>
</dbReference>
<reference evidence="4 5" key="1">
    <citation type="submission" date="2016-11" db="EMBL/GenBank/DDBJ databases">
        <authorList>
            <person name="Jaros S."/>
            <person name="Januszkiewicz K."/>
            <person name="Wedrychowicz H."/>
        </authorList>
    </citation>
    <scope>NUCLEOTIDE SEQUENCE [LARGE SCALE GENOMIC DNA]</scope>
    <source>
        <strain evidence="4 5">DSM 17477</strain>
    </source>
</reference>
<feature type="binding site" evidence="2">
    <location>
        <position position="138"/>
    </location>
    <ligand>
        <name>Mn(2+)</name>
        <dbReference type="ChEBI" id="CHEBI:29035"/>
        <label>2</label>
    </ligand>
</feature>
<dbReference type="PIRSF" id="PIRSF005962">
    <property type="entry name" value="Pept_M20D_amidohydro"/>
    <property type="match status" value="1"/>
</dbReference>
<keyword evidence="1 4" id="KW-0378">Hydrolase</keyword>
<evidence type="ECO:0000313" key="4">
    <source>
        <dbReference type="EMBL" id="SHI94622.1"/>
    </source>
</evidence>
<dbReference type="Gene3D" id="3.40.630.10">
    <property type="entry name" value="Zn peptidases"/>
    <property type="match status" value="1"/>
</dbReference>
<keyword evidence="5" id="KW-1185">Reference proteome</keyword>
<dbReference type="NCBIfam" id="TIGR01891">
    <property type="entry name" value="amidohydrolases"/>
    <property type="match status" value="1"/>
</dbReference>
<evidence type="ECO:0000259" key="3">
    <source>
        <dbReference type="Pfam" id="PF07687"/>
    </source>
</evidence>
<feature type="binding site" evidence="2">
    <location>
        <position position="364"/>
    </location>
    <ligand>
        <name>Mn(2+)</name>
        <dbReference type="ChEBI" id="CHEBI:29035"/>
        <label>2</label>
    </ligand>
</feature>
<feature type="binding site" evidence="2">
    <location>
        <position position="164"/>
    </location>
    <ligand>
        <name>Mn(2+)</name>
        <dbReference type="ChEBI" id="CHEBI:29035"/>
        <label>2</label>
    </ligand>
</feature>